<evidence type="ECO:0000256" key="5">
    <source>
        <dbReference type="ARBA" id="ARBA00022741"/>
    </source>
</evidence>
<feature type="compositionally biased region" description="Polar residues" evidence="9">
    <location>
        <begin position="368"/>
        <end position="377"/>
    </location>
</feature>
<dbReference type="GO" id="GO:0004674">
    <property type="term" value="F:protein serine/threonine kinase activity"/>
    <property type="evidence" value="ECO:0007669"/>
    <property type="project" value="UniProtKB-KW"/>
</dbReference>
<accession>A0A9N8E2Y4</accession>
<dbReference type="InterPro" id="IPR045162">
    <property type="entry name" value="Vps15-like"/>
</dbReference>
<dbReference type="InterPro" id="IPR036322">
    <property type="entry name" value="WD40_repeat_dom_sf"/>
</dbReference>
<dbReference type="InterPro" id="IPR011989">
    <property type="entry name" value="ARM-like"/>
</dbReference>
<dbReference type="InterPro" id="IPR016024">
    <property type="entry name" value="ARM-type_fold"/>
</dbReference>
<dbReference type="SUPFAM" id="SSF50978">
    <property type="entry name" value="WD40 repeat-like"/>
    <property type="match status" value="1"/>
</dbReference>
<dbReference type="GO" id="GO:0034271">
    <property type="term" value="C:phosphatidylinositol 3-kinase complex, class III, type I"/>
    <property type="evidence" value="ECO:0007669"/>
    <property type="project" value="TreeGrafter"/>
</dbReference>
<dbReference type="SUPFAM" id="SSF48371">
    <property type="entry name" value="ARM repeat"/>
    <property type="match status" value="1"/>
</dbReference>
<keyword evidence="4" id="KW-0677">Repeat</keyword>
<proteinExistence type="predicted"/>
<evidence type="ECO:0000256" key="2">
    <source>
        <dbReference type="ARBA" id="ARBA00022527"/>
    </source>
</evidence>
<feature type="domain" description="Phosphatase 2A Regulatory Subunit A helical" evidence="10">
    <location>
        <begin position="127"/>
        <end position="358"/>
    </location>
</feature>
<evidence type="ECO:0000256" key="6">
    <source>
        <dbReference type="ARBA" id="ARBA00022777"/>
    </source>
</evidence>
<evidence type="ECO:0000259" key="10">
    <source>
        <dbReference type="Pfam" id="PF22956"/>
    </source>
</evidence>
<dbReference type="PANTHER" id="PTHR17583:SF0">
    <property type="entry name" value="PHOSPHOINOSITIDE 3-KINASE REGULATORY SUBUNIT 4"/>
    <property type="match status" value="1"/>
</dbReference>
<evidence type="ECO:0000256" key="7">
    <source>
        <dbReference type="ARBA" id="ARBA00022840"/>
    </source>
</evidence>
<dbReference type="EC" id="2.7.11.1" evidence="1"/>
<dbReference type="InterPro" id="IPR055231">
    <property type="entry name" value="2AA_helical"/>
</dbReference>
<keyword evidence="6" id="KW-0418">Kinase</keyword>
<dbReference type="PROSITE" id="PS50294">
    <property type="entry name" value="WD_REPEATS_REGION"/>
    <property type="match status" value="2"/>
</dbReference>
<keyword evidence="2" id="KW-0723">Serine/threonine-protein kinase</keyword>
<sequence length="1092" mass="117215">LAFCQSIAVLAETAQRFLDISHAVRLYEAIGAGSSSSAGVAAAATATSSAAGDQGSTGKTKKTKTPTSPNVFSDDMAKLLGDDTASTTPKKKDESSKDAAASAASNLQEGGFHGGNLGASPSGKTLINSTYQDELSALQETVSAWVIHITTDFSEYSSPIKQALLESNLSRLCNFFGLEGVMAFILPQVLAFLNDRKDAQLRSALFCHLPSVCRIVGRSATEHFVLPCLESGLVDGEEQVVGAAIRCLAELIELGLLSRSVLLGNLTVSSTPDSMVELASDGLLRKYGCLLVHPSADIRHGAIATINAACEALGSPDSEVYVAHLLYPFFRFLPSLRHLKTLDGMETCLYPSWSREKFAEELSAFMNSTSQQQTAGPWTSVGIRTSDSTTGPESSTTEGADAGSADQQPQSSTGPDVIEAQVARVREYLQTLGRRNKQPSGSQSETQEEEEGKFHVLKNGIEGSLKLAQNIKFPRQDTIGVNKRTLPAWYSDLRDQLQAMNSETSETSAIRSVSALGEIYGLSIMAASDSTAESPGASGEETKLSKKEIQDMAYSRESKVIEGVCSGEWGSETQLDPVLLDTSLLITKLQALNVPPLPPRLGELASMAVRPPPSSPASRDAKTAAATDWRPKADTLLATSSTLSGHTAPVVRIAVSLDQTFFVSGSYDGSCRVWELDQIETSSGVLESSIAYTGHDDRQSQNTARINDVAMVEGSHSVASAASNGSVHVWRVDSVSQKKQPSQVNTDLRGAYTRSRVVGTSEVRQINPQEGEILAVSHYNSTSASIVTFASQKGSVHSWDLRSCVEPFVLKHGPDIGYLTSMALGTDRNWLLTGTSRGFLALWDLRFNANVKLWHHSRAAPITRLATSFVPPPQMWGSRNLDASSLRPYVFASCGPNECAMFDVTTGDCSQCFRTVGYGSHSAHAYAEDIPKLQEVPISAASMRRSALMTNGFLKNQNSMAPSMVTSINAMCGSIGVSDHSYLITGGGDARIRFWDFAVPSKCFAVSGQSSYQPRPSFERIDLDGNCRLMLCRQLPGGGKMGGASSSRLTRKLGKGVTKHENHHTEAIHDLKILNNTALISASRDCTIKVWR</sequence>
<dbReference type="GO" id="GO:0006623">
    <property type="term" value="P:protein targeting to vacuole"/>
    <property type="evidence" value="ECO:0007669"/>
    <property type="project" value="TreeGrafter"/>
</dbReference>
<dbReference type="GO" id="GO:0034272">
    <property type="term" value="C:phosphatidylinositol 3-kinase complex, class III, type II"/>
    <property type="evidence" value="ECO:0007669"/>
    <property type="project" value="TreeGrafter"/>
</dbReference>
<evidence type="ECO:0000256" key="1">
    <source>
        <dbReference type="ARBA" id="ARBA00012513"/>
    </source>
</evidence>
<dbReference type="GO" id="GO:0071561">
    <property type="term" value="C:nucleus-vacuole junction"/>
    <property type="evidence" value="ECO:0007669"/>
    <property type="project" value="TreeGrafter"/>
</dbReference>
<dbReference type="EMBL" id="CAICTM010000602">
    <property type="protein sequence ID" value="CAB9513622.1"/>
    <property type="molecule type" value="Genomic_DNA"/>
</dbReference>
<feature type="region of interest" description="Disordered" evidence="9">
    <location>
        <begin position="47"/>
        <end position="105"/>
    </location>
</feature>
<feature type="repeat" description="WD" evidence="8">
    <location>
        <begin position="979"/>
        <end position="996"/>
    </location>
</feature>
<dbReference type="SMART" id="SM00320">
    <property type="entry name" value="WD40"/>
    <property type="match status" value="6"/>
</dbReference>
<dbReference type="Gene3D" id="2.130.10.10">
    <property type="entry name" value="YVTN repeat-like/Quinoprotein amine dehydrogenase"/>
    <property type="match status" value="2"/>
</dbReference>
<protein>
    <recommendedName>
        <fullName evidence="1">non-specific serine/threonine protein kinase</fullName>
        <ecNumber evidence="1">2.7.11.1</ecNumber>
    </recommendedName>
</protein>
<feature type="compositionally biased region" description="Polar residues" evidence="9">
    <location>
        <begin position="405"/>
        <end position="414"/>
    </location>
</feature>
<evidence type="ECO:0000313" key="11">
    <source>
        <dbReference type="EMBL" id="CAB9513622.1"/>
    </source>
</evidence>
<dbReference type="Gene3D" id="1.25.10.10">
    <property type="entry name" value="Leucine-rich Repeat Variant"/>
    <property type="match status" value="1"/>
</dbReference>
<dbReference type="GO" id="GO:0005770">
    <property type="term" value="C:late endosome"/>
    <property type="evidence" value="ECO:0007669"/>
    <property type="project" value="TreeGrafter"/>
</dbReference>
<name>A0A9N8E2Y4_9STRA</name>
<dbReference type="Pfam" id="PF00400">
    <property type="entry name" value="WD40"/>
    <property type="match status" value="2"/>
</dbReference>
<feature type="region of interest" description="Disordered" evidence="9">
    <location>
        <begin position="368"/>
        <end position="416"/>
    </location>
</feature>
<dbReference type="OrthoDB" id="242910at2759"/>
<feature type="region of interest" description="Disordered" evidence="9">
    <location>
        <begin position="431"/>
        <end position="455"/>
    </location>
</feature>
<keyword evidence="8" id="KW-0853">WD repeat</keyword>
<keyword evidence="3" id="KW-0808">Transferase</keyword>
<dbReference type="GO" id="GO:0045324">
    <property type="term" value="P:late endosome to vacuole transport"/>
    <property type="evidence" value="ECO:0007669"/>
    <property type="project" value="InterPro"/>
</dbReference>
<evidence type="ECO:0000256" key="4">
    <source>
        <dbReference type="ARBA" id="ARBA00022737"/>
    </source>
</evidence>
<dbReference type="InterPro" id="IPR001680">
    <property type="entry name" value="WD40_rpt"/>
</dbReference>
<dbReference type="Proteomes" id="UP001153069">
    <property type="component" value="Unassembled WGS sequence"/>
</dbReference>
<dbReference type="PANTHER" id="PTHR17583">
    <property type="entry name" value="PHOSPHOINOSITIDE 3-KINASE REGULATORY SUBUNIT 4"/>
    <property type="match status" value="1"/>
</dbReference>
<dbReference type="GO" id="GO:0016236">
    <property type="term" value="P:macroautophagy"/>
    <property type="evidence" value="ECO:0007669"/>
    <property type="project" value="InterPro"/>
</dbReference>
<evidence type="ECO:0000256" key="3">
    <source>
        <dbReference type="ARBA" id="ARBA00022679"/>
    </source>
</evidence>
<evidence type="ECO:0000256" key="8">
    <source>
        <dbReference type="PROSITE-ProRule" id="PRU00221"/>
    </source>
</evidence>
<gene>
    <name evidence="11" type="ORF">SEMRO_603_G173820.1</name>
</gene>
<evidence type="ECO:0000256" key="9">
    <source>
        <dbReference type="SAM" id="MobiDB-lite"/>
    </source>
</evidence>
<feature type="compositionally biased region" description="Low complexity" evidence="9">
    <location>
        <begin position="385"/>
        <end position="399"/>
    </location>
</feature>
<keyword evidence="12" id="KW-1185">Reference proteome</keyword>
<keyword evidence="5" id="KW-0547">Nucleotide-binding</keyword>
<dbReference type="AlphaFoldDB" id="A0A9N8E2Y4"/>
<keyword evidence="7" id="KW-0067">ATP-binding</keyword>
<dbReference type="PROSITE" id="PS50082">
    <property type="entry name" value="WD_REPEATS_2"/>
    <property type="match status" value="3"/>
</dbReference>
<reference evidence="11" key="1">
    <citation type="submission" date="2020-06" db="EMBL/GenBank/DDBJ databases">
        <authorList>
            <consortium name="Plant Systems Biology data submission"/>
        </authorList>
    </citation>
    <scope>NUCLEOTIDE SEQUENCE</scope>
    <source>
        <strain evidence="11">D6</strain>
    </source>
</reference>
<dbReference type="InterPro" id="IPR015943">
    <property type="entry name" value="WD40/YVTN_repeat-like_dom_sf"/>
</dbReference>
<feature type="repeat" description="WD" evidence="8">
    <location>
        <begin position="1061"/>
        <end position="1092"/>
    </location>
</feature>
<feature type="repeat" description="WD" evidence="8">
    <location>
        <begin position="643"/>
        <end position="684"/>
    </location>
</feature>
<feature type="compositionally biased region" description="Low complexity" evidence="9">
    <location>
        <begin position="47"/>
        <end position="58"/>
    </location>
</feature>
<dbReference type="Pfam" id="PF22956">
    <property type="entry name" value="VPS15-like_hel"/>
    <property type="match status" value="1"/>
</dbReference>
<comment type="caution">
    <text evidence="11">The sequence shown here is derived from an EMBL/GenBank/DDBJ whole genome shotgun (WGS) entry which is preliminary data.</text>
</comment>
<feature type="non-terminal residue" evidence="11">
    <location>
        <position position="1"/>
    </location>
</feature>
<evidence type="ECO:0000313" key="12">
    <source>
        <dbReference type="Proteomes" id="UP001153069"/>
    </source>
</evidence>
<dbReference type="GO" id="GO:0000166">
    <property type="term" value="F:nucleotide binding"/>
    <property type="evidence" value="ECO:0007669"/>
    <property type="project" value="UniProtKB-KW"/>
</dbReference>
<organism evidence="11 12">
    <name type="scientific">Seminavis robusta</name>
    <dbReference type="NCBI Taxonomy" id="568900"/>
    <lineage>
        <taxon>Eukaryota</taxon>
        <taxon>Sar</taxon>
        <taxon>Stramenopiles</taxon>
        <taxon>Ochrophyta</taxon>
        <taxon>Bacillariophyta</taxon>
        <taxon>Bacillariophyceae</taxon>
        <taxon>Bacillariophycidae</taxon>
        <taxon>Naviculales</taxon>
        <taxon>Naviculaceae</taxon>
        <taxon>Seminavis</taxon>
    </lineage>
</organism>